<dbReference type="SUPFAM" id="SSF49899">
    <property type="entry name" value="Concanavalin A-like lectins/glucanases"/>
    <property type="match status" value="2"/>
</dbReference>
<dbReference type="InterPro" id="IPR039005">
    <property type="entry name" value="CSPG_rpt"/>
</dbReference>
<evidence type="ECO:0000256" key="3">
    <source>
        <dbReference type="ARBA" id="ARBA00023180"/>
    </source>
</evidence>
<dbReference type="NCBIfam" id="TIGR02601">
    <property type="entry name" value="autotrns_rpt"/>
    <property type="match status" value="1"/>
</dbReference>
<dbReference type="PROSITE" id="PS51854">
    <property type="entry name" value="CSPG"/>
    <property type="match status" value="1"/>
</dbReference>
<dbReference type="RefSeq" id="WP_250929744.1">
    <property type="nucleotide sequence ID" value="NZ_JAMQBK010000040.1"/>
</dbReference>
<dbReference type="Pfam" id="PF12951">
    <property type="entry name" value="PATR"/>
    <property type="match status" value="2"/>
</dbReference>
<keyword evidence="3" id="KW-0325">Glycoprotein</keyword>
<sequence>MTNPRNWISDLSHRIRSRRIASRQAKSNRHRGIITHRRRQRLLETLEPRVVLDGTSLASNSMDMAVAAQVSESASTPNPDVLYFSLKDPTTLGGQSIDDMDIVKFDGTDFSLHFDGSDVISSDEEIDALHILNDTELLLSFSGSASLPGISGTVRDEDIVKFTATQLGDSTSGTFELYFDGSDVGFTNDIDSLAVLDSGSLVVSSRGNVSVSGLSVADEDLLEFTPTSLGTSTSGTWSLYVDGSDVELGAEDINGVTVLGNGDIYLSTDSTTSLSSATLRDEDIVALTPSSLGTDSSGTYQTPIFFDGSTHTLGRNDIYGLHVASTAAPNSPPTGDVTISGTPTEDQTLSASNTLADDDGLGTINYQWQRDGIDVAGATGSTYLLDDGDVGAMITAVANYTDGQGTAESVSSSAVGPVANVNDAPTGEVTISGTPTEDQTLSANNTLADDDGLGTISYQWRRDGIDVAGATSNTYLLGDSDVGAMITVVASYTDGQGTDESVSSADVGPVTGSTGRTPLLWYQLDEVSGAVATDATANGHGGTVTGGVWADGQLGGAIEFNADGNISVPAAALDTVNQEITFAFWAYGGDTQPANDSILYGVNDTGDRVFNVHLSYSNNRIYWDAGNDNGYDRINQVADPLLHKNAWHHWVFTKNATTGDMNIYLDGESWASGTGKTKTMAGVTSFTFGSHTNGSAGYDGRMDDVRIYDVELTSAEVLDLFTSTTSPNTEEVLVTNDPLSVVRGDTTTITTINLESTDAEQSAAELTYTLTSLPTTGTVLRATTVLGLYDTFTQEDLDNNLVAYAHDGSVAPSDSFTFVVNDGFGSATNATFDITVNLLSDDDLVALLALDGDAADTSPYGNDNSGSIQGGAGFVTDAVRGQVLSLDGVDDWITIANSADINTSTVTQRTISLAFNADDVSTRQLLFEEGGGTRGLIIYIDSGQLYVGGWNKSQSGWAGTWLSTNITAGQWHHVALSLDGGPTVQPGALRGYLDGQLFGTGDGSQLWSHSGGIGVGGNNGSTVYHDGNSSTNYLFAGSLDDFRVYNRTLSDADVATLAGRYTVSSLADLRALGMSVNGSTVTLSAAGGDPHPVTGVLTPGHYWINGDHIADPTNSMPIFMELSGNGNTYILSGTTINLDTRKLDGFGRALGHDSGVDVIRISGSNNTIQGINLIGQDIALDTDPDAQRYADWATQYVELSGDSNTVDGAYVLTRGSRTDSYGLGDAFGKGASQGITPFIAHRKASAFRVGEATDAVINDMHLEVYTFGHGFFVQASTNTTLTNSTVTGELFPSQGVIDHPLYQQYGTTYHQNEIPNDLWISGAEGGVRMYTGSSGLTVDNVVVTNMRTGFATSLGSGTKTLNNVEAYGVENAFGVGNNTTITNAKADGVNGPLVVFDSGDIRDTTVELELVGNQPFNHDYALVYANGNNVNLSLTSDRPAEDFETTTLFRTAQFYYDNWRETNGTTTFDVAGYDHINSVLINDTNTLLVLGEQAEGNVGRSQGGVIGNGKENYYDGVTVVPAGSRLEVVHTKGLGNSGTESGAEFDGVGGIVYTGTVTPATFDANASIVADGATLEVQSGLRITDEKLTITGDGVDGNGALYSDGSADSNTRFGSSNNDDDSTIFLDGNASIGVGVAGNEFLVGRIQGAGDLTKRGEGRLVIGKSSTYDGNLIIAQGDITARPGVVHRDLTVAAGTSISGLGNNFINTDGDVYLEGTLDINGRSDLNDLSISAGRLHGSGTILSSNPTANTGGTLTIDGNLDEAHFTGSITDKISLVKSGSGIQSLDGAMTHTGTTTVTAGCLHINGTHTGGGQYTVDAGGTLGGAGSIDSAVAVNVGGRLAPGAGVGTLNAGDVTLASGAFFDVEIGGTVAGTDHDQLISDSATLGGSLSISLLQSGGSTYLPSSTDTYTILAAGTNLSGGFENVASGQRLATVGGEGSFLVTYGGPENTVVLSDFVASSLVVGAGEHLAPGPGTATLQVIDLTFAAGSFFDVELGGTTAGTEYDQVNSDTTVLGGSLSISLLQPGGSIYQPSSTDTFSILIANSSLSGVFDNVASGERLTTLGGEGAFLVTYGGSENVVLLSDFVAS</sequence>
<dbReference type="PANTHER" id="PTHR45739">
    <property type="entry name" value="MATRIX PROTEIN, PUTATIVE-RELATED"/>
    <property type="match status" value="1"/>
</dbReference>
<evidence type="ECO:0000313" key="5">
    <source>
        <dbReference type="Proteomes" id="UP001202961"/>
    </source>
</evidence>
<dbReference type="Gene3D" id="2.60.40.2700">
    <property type="match status" value="2"/>
</dbReference>
<dbReference type="InterPro" id="IPR013425">
    <property type="entry name" value="Autotrns_rpt"/>
</dbReference>
<name>A0ABT0U594_9BACT</name>
<keyword evidence="1" id="KW-0732">Signal</keyword>
<dbReference type="InterPro" id="IPR013320">
    <property type="entry name" value="ConA-like_dom_sf"/>
</dbReference>
<evidence type="ECO:0000256" key="2">
    <source>
        <dbReference type="ARBA" id="ARBA00022737"/>
    </source>
</evidence>
<dbReference type="SUPFAM" id="SSF51126">
    <property type="entry name" value="Pectin lyase-like"/>
    <property type="match status" value="2"/>
</dbReference>
<evidence type="ECO:0000256" key="1">
    <source>
        <dbReference type="ARBA" id="ARBA00022729"/>
    </source>
</evidence>
<accession>A0ABT0U594</accession>
<keyword evidence="2" id="KW-0677">Repeat</keyword>
<dbReference type="Pfam" id="PF16184">
    <property type="entry name" value="Cadherin_3"/>
    <property type="match status" value="1"/>
</dbReference>
<keyword evidence="5" id="KW-1185">Reference proteome</keyword>
<dbReference type="InterPro" id="IPR051561">
    <property type="entry name" value="FRAS1_ECM"/>
</dbReference>
<dbReference type="Gene3D" id="2.60.120.200">
    <property type="match status" value="2"/>
</dbReference>
<dbReference type="Pfam" id="PF13385">
    <property type="entry name" value="Laminin_G_3"/>
    <property type="match status" value="2"/>
</dbReference>
<evidence type="ECO:0000313" key="4">
    <source>
        <dbReference type="EMBL" id="MCM2372109.1"/>
    </source>
</evidence>
<dbReference type="InterPro" id="IPR011050">
    <property type="entry name" value="Pectin_lyase_fold/virulence"/>
</dbReference>
<protein>
    <recommendedName>
        <fullName evidence="6">Staphylococcus aureus surface protein A</fullName>
    </recommendedName>
</protein>
<reference evidence="4 5" key="1">
    <citation type="journal article" date="2022" name="Syst. Appl. Microbiol.">
        <title>Rhodopirellula aestuarii sp. nov., a novel member of the genus Rhodopirellula isolated from brackish sediments collected in the Tagus River estuary, Portugal.</title>
        <authorList>
            <person name="Vitorino I.R."/>
            <person name="Klimek D."/>
            <person name="Calusinska M."/>
            <person name="Lobo-da-Cunha A."/>
            <person name="Vasconcelos V."/>
            <person name="Lage O.M."/>
        </authorList>
    </citation>
    <scope>NUCLEOTIDE SEQUENCE [LARGE SCALE GENOMIC DNA]</scope>
    <source>
        <strain evidence="4 5">ICT_H3.1</strain>
    </source>
</reference>
<comment type="caution">
    <text evidence="4">The sequence shown here is derived from an EMBL/GenBank/DDBJ whole genome shotgun (WGS) entry which is preliminary data.</text>
</comment>
<dbReference type="EMBL" id="JAMQBK010000040">
    <property type="protein sequence ID" value="MCM2372109.1"/>
    <property type="molecule type" value="Genomic_DNA"/>
</dbReference>
<dbReference type="PANTHER" id="PTHR45739:SF8">
    <property type="entry name" value="FRAS1-RELATED EXTRACELLULAR MATRIX PROTEIN 1"/>
    <property type="match status" value="1"/>
</dbReference>
<organism evidence="4 5">
    <name type="scientific">Aporhodopirellula aestuarii</name>
    <dbReference type="NCBI Taxonomy" id="2950107"/>
    <lineage>
        <taxon>Bacteria</taxon>
        <taxon>Pseudomonadati</taxon>
        <taxon>Planctomycetota</taxon>
        <taxon>Planctomycetia</taxon>
        <taxon>Pirellulales</taxon>
        <taxon>Pirellulaceae</taxon>
        <taxon>Aporhodopirellula</taxon>
    </lineage>
</organism>
<gene>
    <name evidence="4" type="ORF">NB063_16005</name>
</gene>
<proteinExistence type="predicted"/>
<evidence type="ECO:0008006" key="6">
    <source>
        <dbReference type="Google" id="ProtNLM"/>
    </source>
</evidence>
<dbReference type="Proteomes" id="UP001202961">
    <property type="component" value="Unassembled WGS sequence"/>
</dbReference>